<keyword evidence="6" id="KW-1185">Reference proteome</keyword>
<dbReference type="Pfam" id="PF04453">
    <property type="entry name" value="LptD"/>
    <property type="match status" value="1"/>
</dbReference>
<comment type="similarity">
    <text evidence="1">Belongs to the LptD family.</text>
</comment>
<dbReference type="GO" id="GO:0015920">
    <property type="term" value="P:lipopolysaccharide transport"/>
    <property type="evidence" value="ECO:0007669"/>
    <property type="project" value="InterPro"/>
</dbReference>
<dbReference type="PANTHER" id="PTHR30189:SF1">
    <property type="entry name" value="LPS-ASSEMBLY PROTEIN LPTD"/>
    <property type="match status" value="1"/>
</dbReference>
<gene>
    <name evidence="1" type="primary">lptD</name>
    <name evidence="5" type="ORF">SAMN05421829_104138</name>
</gene>
<name>A0A1N6SLE8_9RHOO</name>
<dbReference type="Proteomes" id="UP000186819">
    <property type="component" value="Unassembled WGS sequence"/>
</dbReference>
<evidence type="ECO:0000256" key="1">
    <source>
        <dbReference type="HAMAP-Rule" id="MF_01411"/>
    </source>
</evidence>
<comment type="subcellular location">
    <subcellularLocation>
        <location evidence="1">Cell outer membrane</location>
    </subcellularLocation>
</comment>
<dbReference type="RefSeq" id="WP_084205001.1">
    <property type="nucleotide sequence ID" value="NZ_FTMD01000004.1"/>
</dbReference>
<dbReference type="GO" id="GO:0043165">
    <property type="term" value="P:Gram-negative-bacterium-type cell outer membrane assembly"/>
    <property type="evidence" value="ECO:0007669"/>
    <property type="project" value="UniProtKB-UniRule"/>
</dbReference>
<keyword evidence="1" id="KW-0472">Membrane</keyword>
<accession>A0A1N6SLE8</accession>
<evidence type="ECO:0000313" key="6">
    <source>
        <dbReference type="Proteomes" id="UP000186819"/>
    </source>
</evidence>
<dbReference type="InterPro" id="IPR007543">
    <property type="entry name" value="LptD_C"/>
</dbReference>
<comment type="subunit">
    <text evidence="1">Component of the lipopolysaccharide transport and assembly complex. Interacts with LptE and LptA.</text>
</comment>
<evidence type="ECO:0000256" key="2">
    <source>
        <dbReference type="SAM" id="MobiDB-lite"/>
    </source>
</evidence>
<proteinExistence type="inferred from homology"/>
<feature type="region of interest" description="Disordered" evidence="2">
    <location>
        <begin position="40"/>
        <end position="104"/>
    </location>
</feature>
<dbReference type="PANTHER" id="PTHR30189">
    <property type="entry name" value="LPS-ASSEMBLY PROTEIN"/>
    <property type="match status" value="1"/>
</dbReference>
<dbReference type="GO" id="GO:0009279">
    <property type="term" value="C:cell outer membrane"/>
    <property type="evidence" value="ECO:0007669"/>
    <property type="project" value="UniProtKB-SubCell"/>
</dbReference>
<organism evidence="5 6">
    <name type="scientific">Aromatoleum tolulyticum</name>
    <dbReference type="NCBI Taxonomy" id="34027"/>
    <lineage>
        <taxon>Bacteria</taxon>
        <taxon>Pseudomonadati</taxon>
        <taxon>Pseudomonadota</taxon>
        <taxon>Betaproteobacteria</taxon>
        <taxon>Rhodocyclales</taxon>
        <taxon>Rhodocyclaceae</taxon>
        <taxon>Aromatoleum</taxon>
    </lineage>
</organism>
<dbReference type="InterPro" id="IPR045659">
    <property type="entry name" value="LptD_2"/>
</dbReference>
<feature type="chain" id="PRO_5013406747" description="LPS-assembly protein LptD" evidence="1">
    <location>
        <begin position="24"/>
        <end position="810"/>
    </location>
</feature>
<evidence type="ECO:0000259" key="3">
    <source>
        <dbReference type="Pfam" id="PF04453"/>
    </source>
</evidence>
<comment type="function">
    <text evidence="1">Together with LptE, is involved in the assembly of lipopolysaccharide (LPS) at the surface of the outer membrane.</text>
</comment>
<evidence type="ECO:0000313" key="5">
    <source>
        <dbReference type="EMBL" id="SIQ41938.1"/>
    </source>
</evidence>
<evidence type="ECO:0000259" key="4">
    <source>
        <dbReference type="Pfam" id="PF19838"/>
    </source>
</evidence>
<dbReference type="InterPro" id="IPR050218">
    <property type="entry name" value="LptD"/>
</dbReference>
<sequence precursor="true">MRLRTQLRAIPLLLCCFSGSALAAGLPPLVVSPDLLGGSSPRAPAKPAPAASPADAAQPAAGGRPAAKAAAPAPAATQGQAAKTPAPAPATAALPPGATEVRAQRIRGTRSVELLAEGDAELQRDDLLLSADKLTYRELEDEAHAEGNVRLRRGEDSMSGPEARLKLEERLGSFESPTYRIKRQSTAPVQPGETPREVAGGGSADVLYFEGENQYRLKNATWSTCEASDPDWYLKASDLHLDYDRELGTAQGASLVFQDVPMLWWPWAEFPLAGQRQSGFLAPTFGMSNKVGLDISVPYYWNIAPNYDATIAPRVMGRRGVQLATEFRYLTPTQAGEARVEYLPRDNVTGEERALGSFQHTQVITPSLFAAIDWNGVTDKEYFEDLSSRVSVASRANLVRKGTLTYAGSEWWNASALVQSYQTLSGGEPYRKLPQLLLNVNRGELIGGSAFAFRGEYVQFDHPDSNVAEGSRFTLHPQVSLPFERAGYYVTPKVGLHYTQYDLDRDLTGSSRSITRSVPIFSVDSGLFFERDTNLFGRDFLQTLEPRVFYVKTPFRDQTDIPVFDSSRYDFGLAQIFSENQYSGGDRIADANQVTAAVTTRLIDPESGGERLRATVGQRFYFDDQRVTLPGEEPRTGRRADVLGLFSGYVMPKTWLDSTLQYNPRDNWTERFNAGVRYQPDFAKAVNLSYRYSRGRLADESDKIQDLALSGQWPLGGGWYGVGRVTRSLKEDRITEAIAGIEYDGGCWVVRTAVHRFATDPNDVTQAVFVQLELNDLASVGTSPVNLLKRSVAGYGKINDPVSDRVFGAE</sequence>
<feature type="signal peptide" evidence="1">
    <location>
        <begin position="1"/>
        <end position="23"/>
    </location>
</feature>
<feature type="domain" description="LPS-assembly protein LptD central" evidence="4">
    <location>
        <begin position="253"/>
        <end position="331"/>
    </location>
</feature>
<keyword evidence="1" id="KW-0732">Signal</keyword>
<keyword evidence="1" id="KW-0998">Cell outer membrane</keyword>
<dbReference type="HAMAP" id="MF_01411">
    <property type="entry name" value="LPS_assembly_LptD"/>
    <property type="match status" value="1"/>
</dbReference>
<feature type="domain" description="LptD C-terminal" evidence="3">
    <location>
        <begin position="352"/>
        <end position="719"/>
    </location>
</feature>
<dbReference type="EMBL" id="FTMD01000004">
    <property type="protein sequence ID" value="SIQ41938.1"/>
    <property type="molecule type" value="Genomic_DNA"/>
</dbReference>
<comment type="caution">
    <text evidence="1">Lacks conserved residue(s) required for the propagation of feature annotation.</text>
</comment>
<dbReference type="GO" id="GO:1990351">
    <property type="term" value="C:transporter complex"/>
    <property type="evidence" value="ECO:0007669"/>
    <property type="project" value="TreeGrafter"/>
</dbReference>
<feature type="compositionally biased region" description="Low complexity" evidence="2">
    <location>
        <begin position="40"/>
        <end position="98"/>
    </location>
</feature>
<dbReference type="STRING" id="34027.SAMN05421829_104138"/>
<dbReference type="InterPro" id="IPR020889">
    <property type="entry name" value="LipoPS_assembly_LptD"/>
</dbReference>
<dbReference type="Pfam" id="PF19838">
    <property type="entry name" value="LptD_2"/>
    <property type="match status" value="1"/>
</dbReference>
<protein>
    <recommendedName>
        <fullName evidence="1">LPS-assembly protein LptD</fullName>
    </recommendedName>
</protein>
<reference evidence="6" key="1">
    <citation type="submission" date="2017-01" db="EMBL/GenBank/DDBJ databases">
        <authorList>
            <person name="Varghese N."/>
            <person name="Submissions S."/>
        </authorList>
    </citation>
    <scope>NUCLEOTIDE SEQUENCE [LARGE SCALE GENOMIC DNA]</scope>
    <source>
        <strain evidence="6">ATCC 51758</strain>
    </source>
</reference>
<dbReference type="AlphaFoldDB" id="A0A1N6SLE8"/>